<dbReference type="SUPFAM" id="SSF51338">
    <property type="entry name" value="Composite domain of metallo-dependent hydrolases"/>
    <property type="match status" value="1"/>
</dbReference>
<organism evidence="2 3">
    <name type="scientific">Hymenobacter lapidiphilus</name>
    <dbReference type="NCBI Taxonomy" id="2608003"/>
    <lineage>
        <taxon>Bacteria</taxon>
        <taxon>Pseudomonadati</taxon>
        <taxon>Bacteroidota</taxon>
        <taxon>Cytophagia</taxon>
        <taxon>Cytophagales</taxon>
        <taxon>Hymenobacteraceae</taxon>
        <taxon>Hymenobacter</taxon>
    </lineage>
</organism>
<dbReference type="SUPFAM" id="SSF51556">
    <property type="entry name" value="Metallo-dependent hydrolases"/>
    <property type="match status" value="1"/>
</dbReference>
<evidence type="ECO:0000313" key="3">
    <source>
        <dbReference type="Proteomes" id="UP000565521"/>
    </source>
</evidence>
<protein>
    <submittedName>
        <fullName evidence="2">Amidohydrolase family protein</fullName>
    </submittedName>
</protein>
<dbReference type="InterPro" id="IPR032466">
    <property type="entry name" value="Metal_Hydrolase"/>
</dbReference>
<dbReference type="PANTHER" id="PTHR43135:SF3">
    <property type="entry name" value="ALPHA-D-RIBOSE 1-METHYLPHOSPHONATE 5-TRIPHOSPHATE DIPHOSPHATASE"/>
    <property type="match status" value="1"/>
</dbReference>
<dbReference type="EMBL" id="JABKAU010000019">
    <property type="protein sequence ID" value="NVO31828.1"/>
    <property type="molecule type" value="Genomic_DNA"/>
</dbReference>
<dbReference type="AlphaFoldDB" id="A0A7Y7U5V0"/>
<dbReference type="Gene3D" id="3.40.50.10910">
    <property type="entry name" value="Amidohydrolase"/>
    <property type="match status" value="1"/>
</dbReference>
<dbReference type="InterPro" id="IPR051781">
    <property type="entry name" value="Metallo-dep_Hydrolase"/>
</dbReference>
<dbReference type="RefSeq" id="WP_176908725.1">
    <property type="nucleotide sequence ID" value="NZ_JABKAU010000019.1"/>
</dbReference>
<dbReference type="Proteomes" id="UP000565521">
    <property type="component" value="Unassembled WGS sequence"/>
</dbReference>
<accession>A0A7Y7U5V0</accession>
<reference evidence="2 3" key="1">
    <citation type="submission" date="2020-05" db="EMBL/GenBank/DDBJ databases">
        <title>Hymenobacter terrestris sp. nov. and Hymenobacter lapidiphilus sp. nov., isolated from regoliths in Antarctica.</title>
        <authorList>
            <person name="Sedlacek I."/>
            <person name="Pantucek R."/>
            <person name="Zeman M."/>
            <person name="Holochova P."/>
            <person name="Kralova S."/>
            <person name="Stankova E."/>
            <person name="Sedo O."/>
            <person name="Micenkova L."/>
            <person name="Svec P."/>
            <person name="Gupta V."/>
            <person name="Sood U."/>
            <person name="Korpole U.S."/>
            <person name="Lal R."/>
        </authorList>
    </citation>
    <scope>NUCLEOTIDE SEQUENCE [LARGE SCALE GENOMIC DNA]</scope>
    <source>
        <strain evidence="2 3">P5342</strain>
    </source>
</reference>
<comment type="caution">
    <text evidence="2">The sequence shown here is derived from an EMBL/GenBank/DDBJ whole genome shotgun (WGS) entry which is preliminary data.</text>
</comment>
<keyword evidence="2" id="KW-0378">Hydrolase</keyword>
<dbReference type="InterPro" id="IPR011059">
    <property type="entry name" value="Metal-dep_hydrolase_composite"/>
</dbReference>
<feature type="domain" description="Amidohydrolase-related" evidence="1">
    <location>
        <begin position="307"/>
        <end position="380"/>
    </location>
</feature>
<dbReference type="Gene3D" id="1.20.58.520">
    <property type="entry name" value="Amidohydrolase"/>
    <property type="match status" value="1"/>
</dbReference>
<evidence type="ECO:0000259" key="1">
    <source>
        <dbReference type="Pfam" id="PF01979"/>
    </source>
</evidence>
<dbReference type="GO" id="GO:0016810">
    <property type="term" value="F:hydrolase activity, acting on carbon-nitrogen (but not peptide) bonds"/>
    <property type="evidence" value="ECO:0007669"/>
    <property type="project" value="InterPro"/>
</dbReference>
<dbReference type="InterPro" id="IPR006680">
    <property type="entry name" value="Amidohydro-rel"/>
</dbReference>
<dbReference type="Gene3D" id="2.30.40.10">
    <property type="entry name" value="Urease, subunit C, domain 1"/>
    <property type="match status" value="1"/>
</dbReference>
<sequence length="390" mass="43046">MNQDTVLRRQTVLIERGQIKIIGAANRVKSPAGAVRLNGRGKYLLPGLVDTHAHLPGKEGTLHPLNTYFRLQLAAGVVGLRSMRGDSSHLHWRDSLRRTAALAPRLYLGSPVFNRDQSYSARKGRAILARYQTSGYDFAKYLGGLTVPQYDSLLTDAHQLGFKVAGHAPASGVGGAVAARMASIEHIEAFIRAYQQDSVQLQQLARQMAADQIFTCPDLYWYEVNWLQYPLDYLQRLPGLAYVSSPVRQEWQQWWTTQNQQLPPAARPQFTAALRTYGQAFRIMHKAGVQFLISPGDGPFVVPGYGMAQELGLLVKLGLSPYEALRAATYNAAVWLGEQDQRGTLEPGKAADLVLLDANPLENIANIGRVRGVVLNGRWVSVAQLLPAQP</sequence>
<dbReference type="PANTHER" id="PTHR43135">
    <property type="entry name" value="ALPHA-D-RIBOSE 1-METHYLPHOSPHONATE 5-TRIPHOSPHATE DIPHOSPHATASE"/>
    <property type="match status" value="1"/>
</dbReference>
<evidence type="ECO:0000313" key="2">
    <source>
        <dbReference type="EMBL" id="NVO31828.1"/>
    </source>
</evidence>
<gene>
    <name evidence="2" type="ORF">HW554_11450</name>
</gene>
<dbReference type="Pfam" id="PF01979">
    <property type="entry name" value="Amidohydro_1"/>
    <property type="match status" value="1"/>
</dbReference>
<keyword evidence="3" id="KW-1185">Reference proteome</keyword>
<dbReference type="Gene3D" id="3.30.110.90">
    <property type="entry name" value="Amidohydrolase"/>
    <property type="match status" value="1"/>
</dbReference>
<proteinExistence type="predicted"/>
<name>A0A7Y7U5V0_9BACT</name>